<proteinExistence type="predicted"/>
<evidence type="ECO:0000313" key="1">
    <source>
        <dbReference type="EMBL" id="KAK5632100.1"/>
    </source>
</evidence>
<comment type="caution">
    <text evidence="1">The sequence shown here is derived from an EMBL/GenBank/DDBJ whole genome shotgun (WGS) entry which is preliminary data.</text>
</comment>
<dbReference type="GO" id="GO:0003824">
    <property type="term" value="F:catalytic activity"/>
    <property type="evidence" value="ECO:0007669"/>
    <property type="project" value="InterPro"/>
</dbReference>
<dbReference type="SUPFAM" id="SSF56752">
    <property type="entry name" value="D-aminoacid aminotransferase-like PLP-dependent enzymes"/>
    <property type="match status" value="1"/>
</dbReference>
<protein>
    <submittedName>
        <fullName evidence="1">Uncharacterized protein</fullName>
    </submittedName>
</protein>
<gene>
    <name evidence="1" type="ORF">RRF57_007814</name>
</gene>
<sequence length="204" mass="23299">MLDLHRDRMLEAAVHWGWYAAVRALDGEAGLRLMEKFLRENVPDLAGTPYAAKVLINEDGILSLVERPTGSIDLNNLFPSYLPAPWHHDTRHPPETSRVPGRNFHYEILVDKQSTTQSEFTHFKTTHRPMYEEARLRAGIKSPADKKEVLLVNHKDGSIMEGSITTPYFWRNGRWVTPPVAEEFDIARGSGGNRGTSRRWALER</sequence>
<accession>A0AAN7UGR8</accession>
<dbReference type="InterPro" id="IPR001544">
    <property type="entry name" value="Aminotrans_IV"/>
</dbReference>
<dbReference type="Gene3D" id="3.20.10.10">
    <property type="entry name" value="D-amino Acid Aminotransferase, subunit A, domain 2"/>
    <property type="match status" value="1"/>
</dbReference>
<keyword evidence="2" id="KW-1185">Reference proteome</keyword>
<evidence type="ECO:0000313" key="2">
    <source>
        <dbReference type="Proteomes" id="UP001305414"/>
    </source>
</evidence>
<dbReference type="EMBL" id="JAWHQM010000023">
    <property type="protein sequence ID" value="KAK5632100.1"/>
    <property type="molecule type" value="Genomic_DNA"/>
</dbReference>
<reference evidence="1 2" key="1">
    <citation type="submission" date="2023-10" db="EMBL/GenBank/DDBJ databases">
        <title>Draft genome sequence of Xylaria bambusicola isolate GMP-LS, the root and basal stem rot pathogen of sugarcane in Indonesia.</title>
        <authorList>
            <person name="Selvaraj P."/>
            <person name="Muralishankar V."/>
            <person name="Muruganantham S."/>
            <person name="Sp S."/>
            <person name="Haryani S."/>
            <person name="Lau K.J.X."/>
            <person name="Naqvi N.I."/>
        </authorList>
    </citation>
    <scope>NUCLEOTIDE SEQUENCE [LARGE SCALE GENOMIC DNA]</scope>
    <source>
        <strain evidence="1">GMP-LS</strain>
    </source>
</reference>
<dbReference type="AlphaFoldDB" id="A0AAN7UGR8"/>
<dbReference type="InterPro" id="IPR036038">
    <property type="entry name" value="Aminotransferase-like"/>
</dbReference>
<dbReference type="Proteomes" id="UP001305414">
    <property type="component" value="Unassembled WGS sequence"/>
</dbReference>
<name>A0AAN7UGR8_9PEZI</name>
<dbReference type="InterPro" id="IPR043132">
    <property type="entry name" value="BCAT-like_C"/>
</dbReference>
<organism evidence="1 2">
    <name type="scientific">Xylaria bambusicola</name>
    <dbReference type="NCBI Taxonomy" id="326684"/>
    <lineage>
        <taxon>Eukaryota</taxon>
        <taxon>Fungi</taxon>
        <taxon>Dikarya</taxon>
        <taxon>Ascomycota</taxon>
        <taxon>Pezizomycotina</taxon>
        <taxon>Sordariomycetes</taxon>
        <taxon>Xylariomycetidae</taxon>
        <taxon>Xylariales</taxon>
        <taxon>Xylariaceae</taxon>
        <taxon>Xylaria</taxon>
    </lineage>
</organism>
<dbReference type="Pfam" id="PF01063">
    <property type="entry name" value="Aminotran_4"/>
    <property type="match status" value="1"/>
</dbReference>